<dbReference type="EMBL" id="LLXH01000547">
    <property type="protein sequence ID" value="PKC65393.1"/>
    <property type="molecule type" value="Genomic_DNA"/>
</dbReference>
<dbReference type="VEuPathDB" id="FungiDB:RhiirFUN_021321"/>
<name>A0A2N0RQ25_9GLOM</name>
<reference evidence="2 3" key="1">
    <citation type="submission" date="2017-10" db="EMBL/GenBank/DDBJ databases">
        <title>Extensive intraspecific genome diversity in a model arbuscular mycorrhizal fungus.</title>
        <authorList>
            <person name="Chen E.C.H."/>
            <person name="Morin E."/>
            <person name="Baudet D."/>
            <person name="Noel J."/>
            <person name="Ndikumana S."/>
            <person name="Charron P."/>
            <person name="St-Onge C."/>
            <person name="Giorgi J."/>
            <person name="Grigoriev I.V."/>
            <person name="Roux C."/>
            <person name="Martin F.M."/>
            <person name="Corradi N."/>
        </authorList>
    </citation>
    <scope>NUCLEOTIDE SEQUENCE [LARGE SCALE GENOMIC DNA]</scope>
    <source>
        <strain evidence="2 3">A1</strain>
    </source>
</reference>
<gene>
    <name evidence="2" type="ORF">RhiirA1_420484</name>
</gene>
<dbReference type="AlphaFoldDB" id="A0A2N0RQ25"/>
<protein>
    <submittedName>
        <fullName evidence="2">Uncharacterized protein</fullName>
    </submittedName>
</protein>
<proteinExistence type="predicted"/>
<feature type="region of interest" description="Disordered" evidence="1">
    <location>
        <begin position="1"/>
        <end position="27"/>
    </location>
</feature>
<dbReference type="Proteomes" id="UP000232688">
    <property type="component" value="Unassembled WGS sequence"/>
</dbReference>
<accession>A0A2N0RQ25</accession>
<sequence length="80" mass="9703">MNDNFKQRLENENRYQDKKKIGEKRPILESPSKWSEIEDVEERSKAFTEMYKEKRQREQLISFSPSAIYGIEEDTEEEEI</sequence>
<dbReference type="VEuPathDB" id="FungiDB:RhiirA1_420484"/>
<evidence type="ECO:0000313" key="2">
    <source>
        <dbReference type="EMBL" id="PKC65393.1"/>
    </source>
</evidence>
<dbReference type="VEuPathDB" id="FungiDB:FUN_009653"/>
<reference evidence="2 3" key="2">
    <citation type="submission" date="2017-10" db="EMBL/GenBank/DDBJ databases">
        <title>Genome analyses suggest a sexual origin of heterokaryosis in a supposedly ancient asexual fungus.</title>
        <authorList>
            <person name="Corradi N."/>
            <person name="Sedzielewska K."/>
            <person name="Noel J."/>
            <person name="Charron P."/>
            <person name="Farinelli L."/>
            <person name="Marton T."/>
            <person name="Kruger M."/>
            <person name="Pelin A."/>
            <person name="Brachmann A."/>
            <person name="Corradi N."/>
        </authorList>
    </citation>
    <scope>NUCLEOTIDE SEQUENCE [LARGE SCALE GENOMIC DNA]</scope>
    <source>
        <strain evidence="2 3">A1</strain>
    </source>
</reference>
<evidence type="ECO:0000256" key="1">
    <source>
        <dbReference type="SAM" id="MobiDB-lite"/>
    </source>
</evidence>
<feature type="non-terminal residue" evidence="2">
    <location>
        <position position="80"/>
    </location>
</feature>
<evidence type="ECO:0000313" key="3">
    <source>
        <dbReference type="Proteomes" id="UP000232688"/>
    </source>
</evidence>
<organism evidence="2 3">
    <name type="scientific">Rhizophagus irregularis</name>
    <dbReference type="NCBI Taxonomy" id="588596"/>
    <lineage>
        <taxon>Eukaryota</taxon>
        <taxon>Fungi</taxon>
        <taxon>Fungi incertae sedis</taxon>
        <taxon>Mucoromycota</taxon>
        <taxon>Glomeromycotina</taxon>
        <taxon>Glomeromycetes</taxon>
        <taxon>Glomerales</taxon>
        <taxon>Glomeraceae</taxon>
        <taxon>Rhizophagus</taxon>
    </lineage>
</organism>
<comment type="caution">
    <text evidence="2">The sequence shown here is derived from an EMBL/GenBank/DDBJ whole genome shotgun (WGS) entry which is preliminary data.</text>
</comment>